<feature type="binding site" evidence="9">
    <location>
        <position position="55"/>
    </location>
    <ligand>
        <name>ATP</name>
        <dbReference type="ChEBI" id="CHEBI:30616"/>
    </ligand>
</feature>
<keyword evidence="6 9" id="KW-0067">ATP-binding</keyword>
<keyword evidence="5 9" id="KW-0093">Biotin biosynthesis</keyword>
<comment type="catalytic activity">
    <reaction evidence="9">
        <text>(7R,8S)-7,8-diammoniononanoate + CO2 + ATP = (4R,5S)-dethiobiotin + ADP + phosphate + 3 H(+)</text>
        <dbReference type="Rhea" id="RHEA:15805"/>
        <dbReference type="ChEBI" id="CHEBI:15378"/>
        <dbReference type="ChEBI" id="CHEBI:16526"/>
        <dbReference type="ChEBI" id="CHEBI:30616"/>
        <dbReference type="ChEBI" id="CHEBI:43474"/>
        <dbReference type="ChEBI" id="CHEBI:149469"/>
        <dbReference type="ChEBI" id="CHEBI:149473"/>
        <dbReference type="ChEBI" id="CHEBI:456216"/>
        <dbReference type="EC" id="6.3.3.3"/>
    </reaction>
</comment>
<dbReference type="PIRSF" id="PIRSF006755">
    <property type="entry name" value="DTB_synth"/>
    <property type="match status" value="1"/>
</dbReference>
<comment type="similarity">
    <text evidence="9">Belongs to the dethiobiotin synthetase family.</text>
</comment>
<dbReference type="EMBL" id="LGTE01000025">
    <property type="protein sequence ID" value="KNZ68639.1"/>
    <property type="molecule type" value="Genomic_DNA"/>
</dbReference>
<feature type="binding site" evidence="9">
    <location>
        <position position="17"/>
    </location>
    <ligand>
        <name>Mg(2+)</name>
        <dbReference type="ChEBI" id="CHEBI:18420"/>
    </ligand>
</feature>
<dbReference type="FunFam" id="3.40.50.300:FF:000292">
    <property type="entry name" value="ATP-dependent dethiobiotin synthetase BioD"/>
    <property type="match status" value="1"/>
</dbReference>
<organism evidence="10 11">
    <name type="scientific">Thermincola ferriacetica</name>
    <dbReference type="NCBI Taxonomy" id="281456"/>
    <lineage>
        <taxon>Bacteria</taxon>
        <taxon>Bacillati</taxon>
        <taxon>Bacillota</taxon>
        <taxon>Clostridia</taxon>
        <taxon>Eubacteriales</taxon>
        <taxon>Thermincolaceae</taxon>
        <taxon>Thermincola</taxon>
    </lineage>
</organism>
<keyword evidence="7 9" id="KW-0460">Magnesium</keyword>
<dbReference type="PANTHER" id="PTHR43210">
    <property type="entry name" value="DETHIOBIOTIN SYNTHETASE"/>
    <property type="match status" value="1"/>
</dbReference>
<comment type="pathway">
    <text evidence="9">Cofactor biosynthesis; biotin biosynthesis; biotin from 7,8-diaminononanoate: step 1/2.</text>
</comment>
<feature type="binding site" evidence="9">
    <location>
        <begin position="206"/>
        <end position="208"/>
    </location>
    <ligand>
        <name>ATP</name>
        <dbReference type="ChEBI" id="CHEBI:30616"/>
    </ligand>
</feature>
<comment type="cofactor">
    <cofactor evidence="9">
        <name>Mg(2+)</name>
        <dbReference type="ChEBI" id="CHEBI:18420"/>
    </cofactor>
</comment>
<dbReference type="GO" id="GO:0004141">
    <property type="term" value="F:dethiobiotin synthase activity"/>
    <property type="evidence" value="ECO:0007669"/>
    <property type="project" value="UniProtKB-UniRule"/>
</dbReference>
<protein>
    <recommendedName>
        <fullName evidence="9">ATP-dependent dethiobiotin synthetase BioD</fullName>
        <ecNumber evidence="9">6.3.3.3</ecNumber>
    </recommendedName>
    <alternativeName>
        <fullName evidence="9">DTB synthetase</fullName>
        <shortName evidence="9">DTBS</shortName>
    </alternativeName>
    <alternativeName>
        <fullName evidence="9">Dethiobiotin synthase</fullName>
    </alternativeName>
</protein>
<evidence type="ECO:0000313" key="10">
    <source>
        <dbReference type="EMBL" id="KNZ68639.1"/>
    </source>
</evidence>
<dbReference type="GO" id="GO:0005829">
    <property type="term" value="C:cytosol"/>
    <property type="evidence" value="ECO:0007669"/>
    <property type="project" value="TreeGrafter"/>
</dbReference>
<dbReference type="Pfam" id="PF13500">
    <property type="entry name" value="AAA_26"/>
    <property type="match status" value="1"/>
</dbReference>
<name>A0A0L6W0M8_9FIRM</name>
<dbReference type="UniPathway" id="UPA00078">
    <property type="reaction ID" value="UER00161"/>
</dbReference>
<dbReference type="InterPro" id="IPR004472">
    <property type="entry name" value="DTB_synth_BioD"/>
</dbReference>
<dbReference type="GO" id="GO:0005524">
    <property type="term" value="F:ATP binding"/>
    <property type="evidence" value="ECO:0007669"/>
    <property type="project" value="UniProtKB-UniRule"/>
</dbReference>
<dbReference type="EC" id="6.3.3.3" evidence="9"/>
<feature type="binding site" evidence="9">
    <location>
        <position position="42"/>
    </location>
    <ligand>
        <name>substrate</name>
    </ligand>
</feature>
<evidence type="ECO:0000256" key="5">
    <source>
        <dbReference type="ARBA" id="ARBA00022756"/>
    </source>
</evidence>
<gene>
    <name evidence="9" type="primary">bioD</name>
    <name evidence="10" type="ORF">Tfer_2814</name>
</gene>
<dbReference type="InterPro" id="IPR027417">
    <property type="entry name" value="P-loop_NTPase"/>
</dbReference>
<feature type="binding site" evidence="9">
    <location>
        <begin position="114"/>
        <end position="117"/>
    </location>
    <ligand>
        <name>ATP</name>
        <dbReference type="ChEBI" id="CHEBI:30616"/>
    </ligand>
</feature>
<keyword evidence="4 9" id="KW-0547">Nucleotide-binding</keyword>
<dbReference type="AlphaFoldDB" id="A0A0L6W0M8"/>
<dbReference type="SUPFAM" id="SSF52540">
    <property type="entry name" value="P-loop containing nucleoside triphosphate hydrolases"/>
    <property type="match status" value="1"/>
</dbReference>
<dbReference type="HAMAP" id="MF_00336">
    <property type="entry name" value="BioD"/>
    <property type="match status" value="1"/>
</dbReference>
<comment type="function">
    <text evidence="9">Catalyzes a mechanistically unusual reaction, the ATP-dependent insertion of CO2 between the N7 and N8 nitrogen atoms of 7,8-diaminopelargonic acid (DAPA, also called 7,8-diammoniononanoate) to form a ureido ring.</text>
</comment>
<evidence type="ECO:0000256" key="3">
    <source>
        <dbReference type="ARBA" id="ARBA00022723"/>
    </source>
</evidence>
<comment type="subcellular location">
    <subcellularLocation>
        <location evidence="9">Cytoplasm</location>
    </subcellularLocation>
</comment>
<evidence type="ECO:0000256" key="7">
    <source>
        <dbReference type="ARBA" id="ARBA00022842"/>
    </source>
</evidence>
<evidence type="ECO:0000256" key="8">
    <source>
        <dbReference type="ARBA" id="ARBA00047386"/>
    </source>
</evidence>
<keyword evidence="11" id="KW-1185">Reference proteome</keyword>
<dbReference type="GO" id="GO:0042803">
    <property type="term" value="F:protein homodimerization activity"/>
    <property type="evidence" value="ECO:0007669"/>
    <property type="project" value="UniProtKB-ARBA"/>
</dbReference>
<evidence type="ECO:0000256" key="1">
    <source>
        <dbReference type="ARBA" id="ARBA00022490"/>
    </source>
</evidence>
<evidence type="ECO:0000256" key="4">
    <source>
        <dbReference type="ARBA" id="ARBA00022741"/>
    </source>
</evidence>
<evidence type="ECO:0000256" key="6">
    <source>
        <dbReference type="ARBA" id="ARBA00022840"/>
    </source>
</evidence>
<proteinExistence type="inferred from homology"/>
<dbReference type="PANTHER" id="PTHR43210:SF2">
    <property type="entry name" value="ATP-DEPENDENT DETHIOBIOTIN SYNTHETASE BIOD 2"/>
    <property type="match status" value="1"/>
</dbReference>
<sequence>MAKGFFIIGTDTGVGKTFVTAGLTGALRERGIDAVPYKPVQSGAVAGEDGLRAPDVEFYKKVADLPDDKFNTYSLVPPLAPSLAAELSQVSIEIDKIKEDFVSLCVKYQIVIVEGAGGLFVPLKGTGFLLPDLIKEFNLPVIIVARPDLGTINHTVLTVRCAEQLGLKIKGIIYNGFDINNLTLSEKTNPEIIEKMTNIPTLGKIPKGKDIDIDTCQIGNTLELIKNNVDFDLLLNNT</sequence>
<feature type="binding site" evidence="9">
    <location>
        <begin position="13"/>
        <end position="18"/>
    </location>
    <ligand>
        <name>ATP</name>
        <dbReference type="ChEBI" id="CHEBI:30616"/>
    </ligand>
</feature>
<accession>A0A0L6W0M8</accession>
<comment type="subunit">
    <text evidence="9">Homodimer.</text>
</comment>
<dbReference type="PATRIC" id="fig|281456.6.peg.2936"/>
<keyword evidence="2 9" id="KW-0436">Ligase</keyword>
<comment type="caution">
    <text evidence="10">The sequence shown here is derived from an EMBL/GenBank/DDBJ whole genome shotgun (WGS) entry which is preliminary data.</text>
</comment>
<dbReference type="CDD" id="cd03109">
    <property type="entry name" value="DTBS"/>
    <property type="match status" value="1"/>
</dbReference>
<dbReference type="Gene3D" id="3.40.50.300">
    <property type="entry name" value="P-loop containing nucleotide triphosphate hydrolases"/>
    <property type="match status" value="1"/>
</dbReference>
<dbReference type="RefSeq" id="WP_052218813.1">
    <property type="nucleotide sequence ID" value="NZ_LGTE01000025.1"/>
</dbReference>
<comment type="caution">
    <text evidence="9">Lacks conserved residue(s) required for the propagation of feature annotation.</text>
</comment>
<dbReference type="Proteomes" id="UP000037175">
    <property type="component" value="Unassembled WGS sequence"/>
</dbReference>
<feature type="binding site" evidence="9">
    <location>
        <position position="55"/>
    </location>
    <ligand>
        <name>Mg(2+)</name>
        <dbReference type="ChEBI" id="CHEBI:18420"/>
    </ligand>
</feature>
<feature type="active site" evidence="9">
    <location>
        <position position="38"/>
    </location>
</feature>
<comment type="catalytic activity">
    <reaction evidence="8">
        <text>(7R,8S)-8-amino-7-(carboxyamino)nonanoate + ATP = (4R,5S)-dethiobiotin + ADP + phosphate + H(+)</text>
        <dbReference type="Rhea" id="RHEA:63684"/>
        <dbReference type="ChEBI" id="CHEBI:15378"/>
        <dbReference type="ChEBI" id="CHEBI:30616"/>
        <dbReference type="ChEBI" id="CHEBI:43474"/>
        <dbReference type="ChEBI" id="CHEBI:149470"/>
        <dbReference type="ChEBI" id="CHEBI:149473"/>
        <dbReference type="ChEBI" id="CHEBI:456216"/>
    </reaction>
</comment>
<keyword evidence="3 9" id="KW-0479">Metal-binding</keyword>
<evidence type="ECO:0000256" key="2">
    <source>
        <dbReference type="ARBA" id="ARBA00022598"/>
    </source>
</evidence>
<evidence type="ECO:0000256" key="9">
    <source>
        <dbReference type="HAMAP-Rule" id="MF_00336"/>
    </source>
</evidence>
<evidence type="ECO:0000313" key="11">
    <source>
        <dbReference type="Proteomes" id="UP000037175"/>
    </source>
</evidence>
<feature type="binding site" evidence="9">
    <location>
        <position position="114"/>
    </location>
    <ligand>
        <name>Mg(2+)</name>
        <dbReference type="ChEBI" id="CHEBI:18420"/>
    </ligand>
</feature>
<keyword evidence="1 9" id="KW-0963">Cytoplasm</keyword>
<dbReference type="GO" id="GO:0009102">
    <property type="term" value="P:biotin biosynthetic process"/>
    <property type="evidence" value="ECO:0007669"/>
    <property type="project" value="UniProtKB-UniRule"/>
</dbReference>
<reference evidence="11" key="1">
    <citation type="submission" date="2015-07" db="EMBL/GenBank/DDBJ databases">
        <title>Complete Genome of Thermincola ferriacetica strain Z-0001T.</title>
        <authorList>
            <person name="Lusk B."/>
            <person name="Badalamenti J.P."/>
            <person name="Parameswaran P."/>
            <person name="Bond D.R."/>
            <person name="Torres C.I."/>
        </authorList>
    </citation>
    <scope>NUCLEOTIDE SEQUENCE [LARGE SCALE GENOMIC DNA]</scope>
    <source>
        <strain evidence="11">Z-0001</strain>
    </source>
</reference>
<dbReference type="GO" id="GO:0000287">
    <property type="term" value="F:magnesium ion binding"/>
    <property type="evidence" value="ECO:0007669"/>
    <property type="project" value="UniProtKB-UniRule"/>
</dbReference>
<dbReference type="NCBIfam" id="TIGR00347">
    <property type="entry name" value="bioD"/>
    <property type="match status" value="1"/>
</dbReference>